<evidence type="ECO:0000256" key="10">
    <source>
        <dbReference type="ARBA" id="ARBA00048304"/>
    </source>
</evidence>
<keyword evidence="4" id="KW-0547">Nucleotide-binding</keyword>
<evidence type="ECO:0000256" key="1">
    <source>
        <dbReference type="ARBA" id="ARBA00022679"/>
    </source>
</evidence>
<keyword evidence="8" id="KW-0051">Antiviral defense</keyword>
<keyword evidence="7" id="KW-0546">Nucleotide metabolism</keyword>
<evidence type="ECO:0000259" key="11">
    <source>
        <dbReference type="Pfam" id="PF18134"/>
    </source>
</evidence>
<evidence type="ECO:0000256" key="8">
    <source>
        <dbReference type="ARBA" id="ARBA00023118"/>
    </source>
</evidence>
<evidence type="ECO:0000256" key="3">
    <source>
        <dbReference type="ARBA" id="ARBA00022723"/>
    </source>
</evidence>
<evidence type="ECO:0000256" key="7">
    <source>
        <dbReference type="ARBA" id="ARBA00023080"/>
    </source>
</evidence>
<dbReference type="Pfam" id="PF18134">
    <property type="entry name" value="AGS_C"/>
    <property type="match status" value="1"/>
</dbReference>
<evidence type="ECO:0000256" key="4">
    <source>
        <dbReference type="ARBA" id="ARBA00022741"/>
    </source>
</evidence>
<keyword evidence="5" id="KW-0067">ATP-binding</keyword>
<organism evidence="13 14">
    <name type="scientific">Teichococcus aerophilus</name>
    <dbReference type="NCBI Taxonomy" id="1224513"/>
    <lineage>
        <taxon>Bacteria</taxon>
        <taxon>Pseudomonadati</taxon>
        <taxon>Pseudomonadota</taxon>
        <taxon>Alphaproteobacteria</taxon>
        <taxon>Acetobacterales</taxon>
        <taxon>Roseomonadaceae</taxon>
        <taxon>Roseomonas</taxon>
    </lineage>
</organism>
<comment type="catalytic activity">
    <reaction evidence="10">
        <text>GTP + ATP = 3',3'-cGAMP + 2 diphosphate</text>
        <dbReference type="Rhea" id="RHEA:35647"/>
        <dbReference type="ChEBI" id="CHEBI:30616"/>
        <dbReference type="ChEBI" id="CHEBI:33019"/>
        <dbReference type="ChEBI" id="CHEBI:37565"/>
        <dbReference type="ChEBI" id="CHEBI:71501"/>
    </reaction>
    <physiologicalReaction direction="left-to-right" evidence="10">
        <dbReference type="Rhea" id="RHEA:35648"/>
    </physiologicalReaction>
</comment>
<protein>
    <recommendedName>
        <fullName evidence="9">Cyclic GMP-AMP synthase</fullName>
    </recommendedName>
</protein>
<keyword evidence="1" id="KW-0808">Transferase</keyword>
<evidence type="ECO:0000313" key="14">
    <source>
        <dbReference type="Proteomes" id="UP000626026"/>
    </source>
</evidence>
<proteinExistence type="predicted"/>
<name>A0ABR7RL98_9PROT</name>
<evidence type="ECO:0000256" key="9">
    <source>
        <dbReference type="ARBA" id="ARBA00044145"/>
    </source>
</evidence>
<evidence type="ECO:0000259" key="12">
    <source>
        <dbReference type="Pfam" id="PF21654"/>
    </source>
</evidence>
<evidence type="ECO:0000256" key="5">
    <source>
        <dbReference type="ARBA" id="ARBA00022840"/>
    </source>
</evidence>
<comment type="caution">
    <text evidence="13">The sequence shown here is derived from an EMBL/GenBank/DDBJ whole genome shotgun (WGS) entry which is preliminary data.</text>
</comment>
<dbReference type="InterPro" id="IPR048445">
    <property type="entry name" value="DncV-like_NTFase"/>
</dbReference>
<keyword evidence="2" id="KW-0548">Nucleotidyltransferase</keyword>
<dbReference type="Pfam" id="PF21654">
    <property type="entry name" value="DncV-like_NTFase"/>
    <property type="match status" value="1"/>
</dbReference>
<dbReference type="InterPro" id="IPR040511">
    <property type="entry name" value="AGS_C"/>
</dbReference>
<keyword evidence="6" id="KW-0460">Magnesium</keyword>
<keyword evidence="14" id="KW-1185">Reference proteome</keyword>
<dbReference type="Proteomes" id="UP000626026">
    <property type="component" value="Unassembled WGS sequence"/>
</dbReference>
<dbReference type="RefSeq" id="WP_187784255.1">
    <property type="nucleotide sequence ID" value="NZ_JACTVA010000013.1"/>
</dbReference>
<gene>
    <name evidence="13" type="ORF">IBL26_09600</name>
</gene>
<evidence type="ECO:0000313" key="13">
    <source>
        <dbReference type="EMBL" id="MBC9207086.1"/>
    </source>
</evidence>
<sequence>MFMFDMSADLSSFYHGHIRLGGDLRTNLAAKRDLNLDRLNAGLDALATETGKPHPHWCDWRNQGGYAMHTLNKDPSDESDYDIDVAVIFKKSEICVDPLQARKRVRDALAKKCVNFTTEPEARTNVVTIYYADGYHIDFAVYRTYVDDAGVTHTEHASREWTERDPAKVTNWFQSAADRLSPKENSWLGYKPAVAPGQFRRIVRFTKWFCRSRSGWTLPGGMVVSALLEEAGVYKANDNRDDRALYDTLVALRDRLKVNCQVFSPVDGSELTGRTEVLNQVKRLRDRLDENLPKLDILFDQGACTREKARSAWDWIFNHDFWAKKETAQKSLVEARAIALPYFVEVTCGLAKTHGGLVYRYYTSGKGFLPKDLHLRFDMVRTNVPPPYDITWHCTNEGDEAAEAEQIGWQQSGPEIWTSTAFSGVHRLTCRISANQRVLAETSHVVRIARGLRGIRGLLR</sequence>
<evidence type="ECO:0000256" key="6">
    <source>
        <dbReference type="ARBA" id="ARBA00022842"/>
    </source>
</evidence>
<feature type="domain" description="Cyclic GMP-AMP synthase DncV-like nucleotidyltransferase" evidence="12">
    <location>
        <begin position="60"/>
        <end position="142"/>
    </location>
</feature>
<dbReference type="EMBL" id="JACTVA010000013">
    <property type="protein sequence ID" value="MBC9207086.1"/>
    <property type="molecule type" value="Genomic_DNA"/>
</dbReference>
<feature type="domain" description="Adenylyl/Guanylyl and SMODS C-terminal sensor" evidence="11">
    <location>
        <begin position="338"/>
        <end position="448"/>
    </location>
</feature>
<keyword evidence="3" id="KW-0479">Metal-binding</keyword>
<evidence type="ECO:0000256" key="2">
    <source>
        <dbReference type="ARBA" id="ARBA00022695"/>
    </source>
</evidence>
<reference evidence="13 14" key="1">
    <citation type="journal article" date="2013" name="Int. J. Syst. Evol. Microbiol.">
        <title>Roseomonas aerophila sp. nov., isolated from air.</title>
        <authorList>
            <person name="Kim S.J."/>
            <person name="Weon H.Y."/>
            <person name="Ahn J.H."/>
            <person name="Hong S.B."/>
            <person name="Seok S.J."/>
            <person name="Whang K.S."/>
            <person name="Kwon S.W."/>
        </authorList>
    </citation>
    <scope>NUCLEOTIDE SEQUENCE [LARGE SCALE GENOMIC DNA]</scope>
    <source>
        <strain evidence="13 14">NBRC 108923</strain>
    </source>
</reference>
<accession>A0ABR7RL98</accession>